<dbReference type="InterPro" id="IPR037066">
    <property type="entry name" value="Plug_dom_sf"/>
</dbReference>
<feature type="signal peptide" evidence="13">
    <location>
        <begin position="1"/>
        <end position="23"/>
    </location>
</feature>
<evidence type="ECO:0000259" key="14">
    <source>
        <dbReference type="Pfam" id="PF00593"/>
    </source>
</evidence>
<evidence type="ECO:0000313" key="16">
    <source>
        <dbReference type="EMBL" id="NMG45305.1"/>
    </source>
</evidence>
<evidence type="ECO:0000313" key="17">
    <source>
        <dbReference type="Proteomes" id="UP000623795"/>
    </source>
</evidence>
<comment type="subcellular location">
    <subcellularLocation>
        <location evidence="1 10">Cell outer membrane</location>
        <topology evidence="1 10">Multi-pass membrane protein</topology>
    </subcellularLocation>
</comment>
<dbReference type="InterPro" id="IPR012910">
    <property type="entry name" value="Plug_dom"/>
</dbReference>
<keyword evidence="5 10" id="KW-0812">Transmembrane</keyword>
<evidence type="ECO:0000256" key="13">
    <source>
        <dbReference type="SAM" id="SignalP"/>
    </source>
</evidence>
<gene>
    <name evidence="16" type="ORF">GPA22_16440</name>
</gene>
<keyword evidence="4 10" id="KW-1134">Transmembrane beta strand</keyword>
<keyword evidence="8 16" id="KW-0675">Receptor</keyword>
<evidence type="ECO:0000256" key="10">
    <source>
        <dbReference type="PROSITE-ProRule" id="PRU01360"/>
    </source>
</evidence>
<dbReference type="Pfam" id="PF00593">
    <property type="entry name" value="TonB_dep_Rec_b-barrel"/>
    <property type="match status" value="1"/>
</dbReference>
<keyword evidence="7 10" id="KW-0472">Membrane</keyword>
<dbReference type="PROSITE" id="PS52016">
    <property type="entry name" value="TONB_DEPENDENT_REC_3"/>
    <property type="match status" value="1"/>
</dbReference>
<evidence type="ECO:0000256" key="5">
    <source>
        <dbReference type="ARBA" id="ARBA00022692"/>
    </source>
</evidence>
<dbReference type="PANTHER" id="PTHR30069">
    <property type="entry name" value="TONB-DEPENDENT OUTER MEMBRANE RECEPTOR"/>
    <property type="match status" value="1"/>
</dbReference>
<keyword evidence="13" id="KW-0732">Signal</keyword>
<reference evidence="16 17" key="1">
    <citation type="submission" date="2019-12" db="EMBL/GenBank/DDBJ databases">
        <title>Comparative genomics gives insights into the taxonomy of the Azoarcus-Aromatoleum group and reveals separate origins of nif in the plant-associated Azoarcus and non-plant-associated Aromatoleum sub-groups.</title>
        <authorList>
            <person name="Lafos M."/>
            <person name="Maluk M."/>
            <person name="Batista M."/>
            <person name="Junghare M."/>
            <person name="Carmona M."/>
            <person name="Faoro H."/>
            <person name="Cruz L.M."/>
            <person name="Battistoni F."/>
            <person name="De Souza E."/>
            <person name="Pedrosa F."/>
            <person name="Chen W.-M."/>
            <person name="Poole P.S."/>
            <person name="Dixon R.A."/>
            <person name="James E.K."/>
        </authorList>
    </citation>
    <scope>NUCLEOTIDE SEQUENCE [LARGE SCALE GENOMIC DNA]</scope>
    <source>
        <strain evidence="16 17">Td21</strain>
    </source>
</reference>
<dbReference type="InterPro" id="IPR000531">
    <property type="entry name" value="Beta-barrel_TonB"/>
</dbReference>
<evidence type="ECO:0000256" key="9">
    <source>
        <dbReference type="ARBA" id="ARBA00023237"/>
    </source>
</evidence>
<accession>A0ABX1Q482</accession>
<keyword evidence="17" id="KW-1185">Reference proteome</keyword>
<dbReference type="Gene3D" id="2.170.130.10">
    <property type="entry name" value="TonB-dependent receptor, plug domain"/>
    <property type="match status" value="1"/>
</dbReference>
<protein>
    <submittedName>
        <fullName evidence="16">TonB-dependent receptor</fullName>
    </submittedName>
</protein>
<feature type="domain" description="TonB-dependent receptor plug" evidence="15">
    <location>
        <begin position="44"/>
        <end position="146"/>
    </location>
</feature>
<dbReference type="InterPro" id="IPR039426">
    <property type="entry name" value="TonB-dep_rcpt-like"/>
</dbReference>
<dbReference type="Proteomes" id="UP000623795">
    <property type="component" value="Unassembled WGS sequence"/>
</dbReference>
<evidence type="ECO:0000256" key="11">
    <source>
        <dbReference type="RuleBase" id="RU003357"/>
    </source>
</evidence>
<evidence type="ECO:0000256" key="12">
    <source>
        <dbReference type="SAM" id="MobiDB-lite"/>
    </source>
</evidence>
<comment type="similarity">
    <text evidence="2 10 11">Belongs to the TonB-dependent receptor family.</text>
</comment>
<dbReference type="Gene3D" id="2.40.170.20">
    <property type="entry name" value="TonB-dependent receptor, beta-barrel domain"/>
    <property type="match status" value="1"/>
</dbReference>
<evidence type="ECO:0000256" key="3">
    <source>
        <dbReference type="ARBA" id="ARBA00022448"/>
    </source>
</evidence>
<dbReference type="InterPro" id="IPR036942">
    <property type="entry name" value="Beta-barrel_TonB_sf"/>
</dbReference>
<evidence type="ECO:0000256" key="7">
    <source>
        <dbReference type="ARBA" id="ARBA00023136"/>
    </source>
</evidence>
<evidence type="ECO:0000256" key="2">
    <source>
        <dbReference type="ARBA" id="ARBA00009810"/>
    </source>
</evidence>
<keyword evidence="9 10" id="KW-0998">Cell outer membrane</keyword>
<dbReference type="Pfam" id="PF07715">
    <property type="entry name" value="Plug"/>
    <property type="match status" value="1"/>
</dbReference>
<dbReference type="CDD" id="cd01347">
    <property type="entry name" value="ligand_gated_channel"/>
    <property type="match status" value="1"/>
</dbReference>
<feature type="region of interest" description="Disordered" evidence="12">
    <location>
        <begin position="266"/>
        <end position="287"/>
    </location>
</feature>
<evidence type="ECO:0000256" key="6">
    <source>
        <dbReference type="ARBA" id="ARBA00023077"/>
    </source>
</evidence>
<evidence type="ECO:0000256" key="1">
    <source>
        <dbReference type="ARBA" id="ARBA00004571"/>
    </source>
</evidence>
<keyword evidence="6 11" id="KW-0798">TonB box</keyword>
<dbReference type="EMBL" id="WTVN01000028">
    <property type="protein sequence ID" value="NMG45305.1"/>
    <property type="molecule type" value="Genomic_DNA"/>
</dbReference>
<dbReference type="RefSeq" id="WP_169257147.1">
    <property type="nucleotide sequence ID" value="NZ_WTVN01000028.1"/>
</dbReference>
<comment type="caution">
    <text evidence="16">The sequence shown here is derived from an EMBL/GenBank/DDBJ whole genome shotgun (WGS) entry which is preliminary data.</text>
</comment>
<feature type="chain" id="PRO_5047386571" evidence="13">
    <location>
        <begin position="24"/>
        <end position="705"/>
    </location>
</feature>
<dbReference type="SUPFAM" id="SSF56935">
    <property type="entry name" value="Porins"/>
    <property type="match status" value="1"/>
</dbReference>
<organism evidence="16 17">
    <name type="scientific">Aromatoleum toluvorans</name>
    <dbReference type="NCBI Taxonomy" id="92002"/>
    <lineage>
        <taxon>Bacteria</taxon>
        <taxon>Pseudomonadati</taxon>
        <taxon>Pseudomonadota</taxon>
        <taxon>Betaproteobacteria</taxon>
        <taxon>Rhodocyclales</taxon>
        <taxon>Rhodocyclaceae</taxon>
        <taxon>Aromatoleum</taxon>
    </lineage>
</organism>
<keyword evidence="3 10" id="KW-0813">Transport</keyword>
<feature type="domain" description="TonB-dependent receptor-like beta-barrel" evidence="14">
    <location>
        <begin position="245"/>
        <end position="665"/>
    </location>
</feature>
<sequence length="705" mass="78186">MRLKPLARLIPAALLFACAAVHAEETQLEAVTVTATRSGGVAGETPQKITVITREEIEHQLAINSEPSQVLGNLIPSYSPSRQKLSNAGETFRGRNALYMIDGVPQSNPLRDGKREGYTVDLSMVERIEIIHGASAEQGLGATGGIINFVTRRPRGGDLRQHAGVSVTAPTENDYDGLGYKLDYRVEGSRGNWDFLAGLSYQTRGLYYDADGKAIGVDNTQGDTMDSKSYDALFKLGYWFDDNQNLTLSINRFELKGNNDYVNVPGDASEGIPATSRRGTVGGDAPKNEALTSSLSYTHAKLAGNEIGVQLYSQRFRALFGGGTETAFQDPRIAPRGTLFDQSQNESEKLGAKFTVKRDGLLDNRLMLTGGFDVLQDKTRQRLVDTDRDWVPETRFRNFAPFVQAELRPFQRLKLQGGVRREFAELDVDTFQTVWSTNRAGGVTVQGGNPTFEETLYNAGFVFEATDWAQVFANYSEGFGMPDVGRVLRAISTAGQSVNNFLDLQPIVTDNREAGFRLKRGPFDFELSYFESDSDLGSRLVSVGGVYQVRREKTEINGIEASAGWKINADHRLQASYAQVNGRSDTDGDGKVDTDLDGANISPDRLTLRWSARWSDKIDSHVQGSYFFDRRFDDRRLDFSGYSLVDASMTYRLPVGRLTAGVENLFNKDYVTYYSQTLAANEATRDERYFKGRGRTVTVGYQVDF</sequence>
<evidence type="ECO:0000259" key="15">
    <source>
        <dbReference type="Pfam" id="PF07715"/>
    </source>
</evidence>
<evidence type="ECO:0000256" key="8">
    <source>
        <dbReference type="ARBA" id="ARBA00023170"/>
    </source>
</evidence>
<name>A0ABX1Q482_9RHOO</name>
<proteinExistence type="inferred from homology"/>
<evidence type="ECO:0000256" key="4">
    <source>
        <dbReference type="ARBA" id="ARBA00022452"/>
    </source>
</evidence>
<dbReference type="PANTHER" id="PTHR30069:SF42">
    <property type="entry name" value="FERRIC AEROBACTIN RECEPTOR"/>
    <property type="match status" value="1"/>
</dbReference>